<dbReference type="EMBL" id="QXZZ01000026">
    <property type="protein sequence ID" value="RJY50470.1"/>
    <property type="molecule type" value="Genomic_DNA"/>
</dbReference>
<dbReference type="AlphaFoldDB" id="A0A3A6WL53"/>
<dbReference type="Gene3D" id="3.30.1490.360">
    <property type="match status" value="1"/>
</dbReference>
<dbReference type="Pfam" id="PF17481">
    <property type="entry name" value="Phage_sheath_domII"/>
    <property type="match status" value="1"/>
</dbReference>
<feature type="domain" description="Phage tail sheath protein-like beta-sandwich" evidence="3">
    <location>
        <begin position="103"/>
        <end position="187"/>
    </location>
</feature>
<evidence type="ECO:0000259" key="2">
    <source>
        <dbReference type="Pfam" id="PF04984"/>
    </source>
</evidence>
<evidence type="ECO:0000313" key="7">
    <source>
        <dbReference type="Proteomes" id="UP000277803"/>
    </source>
</evidence>
<reference evidence="6 7" key="1">
    <citation type="submission" date="2018-09" db="EMBL/GenBank/DDBJ databases">
        <title>Genome sequence of Veillonella atypica isolated from periodontal Korean patients.</title>
        <authorList>
            <person name="Lee J.-H."/>
            <person name="Moon J.-H."/>
            <person name="Shin S.-Y."/>
        </authorList>
    </citation>
    <scope>NUCLEOTIDE SEQUENCE [LARGE SCALE GENOMIC DNA]</scope>
    <source>
        <strain evidence="6 7">KHUD_V1</strain>
    </source>
</reference>
<dbReference type="Gene3D" id="3.30.1370.220">
    <property type="match status" value="1"/>
</dbReference>
<protein>
    <submittedName>
        <fullName evidence="6">Phage tail protein</fullName>
    </submittedName>
</protein>
<evidence type="ECO:0000259" key="3">
    <source>
        <dbReference type="Pfam" id="PF17481"/>
    </source>
</evidence>
<dbReference type="Gene3D" id="3.30.360.90">
    <property type="match status" value="1"/>
</dbReference>
<dbReference type="Proteomes" id="UP000277803">
    <property type="component" value="Unassembled WGS sequence"/>
</dbReference>
<organism evidence="6 7">
    <name type="scientific">Veillonella atypica</name>
    <dbReference type="NCBI Taxonomy" id="39777"/>
    <lineage>
        <taxon>Bacteria</taxon>
        <taxon>Bacillati</taxon>
        <taxon>Bacillota</taxon>
        <taxon>Negativicutes</taxon>
        <taxon>Veillonellales</taxon>
        <taxon>Veillonellaceae</taxon>
        <taxon>Veillonella</taxon>
    </lineage>
</organism>
<feature type="domain" description="Tail sheath protein subtilisin-like" evidence="2">
    <location>
        <begin position="190"/>
        <end position="324"/>
    </location>
</feature>
<evidence type="ECO:0000256" key="1">
    <source>
        <dbReference type="ARBA" id="ARBA00008005"/>
    </source>
</evidence>
<evidence type="ECO:0000259" key="5">
    <source>
        <dbReference type="Pfam" id="PF22671"/>
    </source>
</evidence>
<evidence type="ECO:0000259" key="4">
    <source>
        <dbReference type="Pfam" id="PF17482"/>
    </source>
</evidence>
<feature type="domain" description="Tail sheath protein Gp18-like" evidence="5">
    <location>
        <begin position="35"/>
        <end position="95"/>
    </location>
</feature>
<comment type="caution">
    <text evidence="6">The sequence shown here is derived from an EMBL/GenBank/DDBJ whole genome shotgun (WGS) entry which is preliminary data.</text>
</comment>
<dbReference type="Pfam" id="PF04984">
    <property type="entry name" value="Phage_sheath_1"/>
    <property type="match status" value="1"/>
</dbReference>
<feature type="domain" description="Tail sheath protein C-terminal" evidence="4">
    <location>
        <begin position="350"/>
        <end position="451"/>
    </location>
</feature>
<accession>A0A3A6WL53</accession>
<dbReference type="RefSeq" id="WP_119982502.1">
    <property type="nucleotide sequence ID" value="NZ_QXZZ01000026.1"/>
</dbReference>
<dbReference type="InterPro" id="IPR054564">
    <property type="entry name" value="Gp18_domIII_N"/>
</dbReference>
<dbReference type="Gene3D" id="3.40.50.11790">
    <property type="match status" value="1"/>
</dbReference>
<name>A0A3A6WL53_9FIRM</name>
<comment type="similarity">
    <text evidence="1">Belongs to the myoviridae tail sheath protein family.</text>
</comment>
<dbReference type="Pfam" id="PF22671">
    <property type="entry name" value="Gp18_domIII_N"/>
    <property type="match status" value="1"/>
</dbReference>
<proteinExistence type="inferred from homology"/>
<evidence type="ECO:0000313" key="6">
    <source>
        <dbReference type="EMBL" id="RJY50470.1"/>
    </source>
</evidence>
<dbReference type="Pfam" id="PF17482">
    <property type="entry name" value="Phage_sheath_1C"/>
    <property type="match status" value="1"/>
</dbReference>
<dbReference type="InterPro" id="IPR035089">
    <property type="entry name" value="Phage_sheath_subtilisin"/>
</dbReference>
<gene>
    <name evidence="6" type="ORF">D2965_05150</name>
</gene>
<sequence>MALGGGYWLFQNKTLPGAYINFVSKNKAYAEIVDRGYATMALSLDWGETGKIVRVEQEEFQKDSVKIFGYDYAHEKMKGLRDLFINTKTLYLYRLNSDAVKAQSTVATAKCGGVRGNDIAVAITADINDASKFVVTTYLKTDDVVKKVDEQTGLSTPKDLVDNAYVTFNEMSAFTAQSATYLTGGTNGTAVQASDYQKYIELIEPYYFNVLGYTGTDNTIQNLFIAFAKRAREMTGQKFQVVLYNNTRANYEGVISLANKVADSGAEPGAGVYWLTGAEASCPINKSLTNKVYDGEYDFNVQYKQYELEQFIKTGQLVFHNVADSASGNVKGNTRVLADVNTFTEFSKERTKDFALNQVIRVLDNSAYDVARLFNNYYLGKTPNDKDGRIALWNDIVKLFEDYAKVRAIKEFESKDVEIPTEGDEKGSVVVNYEINPTVAMDKLYATCYVK</sequence>
<dbReference type="InterPro" id="IPR020287">
    <property type="entry name" value="Tail_sheath_C"/>
</dbReference>
<dbReference type="InterPro" id="IPR035326">
    <property type="entry name" value="Beta_sandwich_Seath"/>
</dbReference>
<dbReference type="Gene3D" id="2.60.40.4290">
    <property type="match status" value="1"/>
</dbReference>